<evidence type="ECO:0000259" key="4">
    <source>
        <dbReference type="Pfam" id="PF25888"/>
    </source>
</evidence>
<name>A0A1H9S8A5_9LACT</name>
<keyword evidence="5" id="KW-0067">ATP-binding</keyword>
<dbReference type="Pfam" id="PF07261">
    <property type="entry name" value="DnaB_2"/>
    <property type="match status" value="1"/>
</dbReference>
<dbReference type="InterPro" id="IPR058660">
    <property type="entry name" value="WHD_DnaB"/>
</dbReference>
<dbReference type="Proteomes" id="UP000198948">
    <property type="component" value="Unassembled WGS sequence"/>
</dbReference>
<reference evidence="5 6" key="1">
    <citation type="submission" date="2016-10" db="EMBL/GenBank/DDBJ databases">
        <authorList>
            <person name="de Groot N.N."/>
        </authorList>
    </citation>
    <scope>NUCLEOTIDE SEQUENCE [LARGE SCALE GENOMIC DNA]</scope>
    <source>
        <strain evidence="5 6">DSM 13760</strain>
    </source>
</reference>
<evidence type="ECO:0000313" key="6">
    <source>
        <dbReference type="Proteomes" id="UP000198948"/>
    </source>
</evidence>
<dbReference type="OrthoDB" id="2082007at2"/>
<dbReference type="STRING" id="142588.SAMN04488559_106142"/>
<keyword evidence="5" id="KW-0547">Nucleotide-binding</keyword>
<evidence type="ECO:0000259" key="3">
    <source>
        <dbReference type="Pfam" id="PF07261"/>
    </source>
</evidence>
<gene>
    <name evidence="5" type="ORF">SAMN04488559_106142</name>
</gene>
<dbReference type="RefSeq" id="WP_092651671.1">
    <property type="nucleotide sequence ID" value="NZ_FOHA01000006.1"/>
</dbReference>
<dbReference type="EMBL" id="FOHA01000006">
    <property type="protein sequence ID" value="SER81191.1"/>
    <property type="molecule type" value="Genomic_DNA"/>
</dbReference>
<comment type="similarity">
    <text evidence="1">Belongs to the DnaB/DnaD family.</text>
</comment>
<feature type="compositionally biased region" description="Polar residues" evidence="2">
    <location>
        <begin position="418"/>
        <end position="433"/>
    </location>
</feature>
<sequence>MENPWQLLNPKDRFSVKLSGTLTASDQKYLSFLYQPLIGHTAYSLYMTLWTEINEEKYWSEPLLHSELLMLLNIGIPELYQARVRLEGIGLLKTYQHLHEDAYVYELLAPLDSEQFFKEDLLNMSLFEMVGERKYQRLKQRFAIEQIDKTQYHNVTKSFLDVYRFGNTSQTHFDAKQTLTIAGKAKVQAPVLDQATFDWHFFYEGLASQYVNRDQVTAEIKETIIVLHEMYGIDELEMQRFVARASHPQTGEIEAQKLKKNVYAAYHQQEQSQLTLHDVVGSEIKADEGKELFRKNELRHQGFSEADITLIQSAKSFSPYDFISSIKEQKGGFVSKTETWVLDSLVKNAKLPTSVVNLLIHYILVVRGDVTLTQGLVDKIANDWSQDKISTPEKAMQKVQQMYDETAKKIQEKESKQQNRTQNNRSSYPQKNQSNRKETLPDWALDSAIEVEEKPLSAEEQAAFKEKLRKIQNFGKEGDA</sequence>
<accession>A0A1H9S8A5</accession>
<feature type="domain" description="DnaB/C C-terminal" evidence="3">
    <location>
        <begin position="324"/>
        <end position="398"/>
    </location>
</feature>
<keyword evidence="6" id="KW-1185">Reference proteome</keyword>
<evidence type="ECO:0000256" key="1">
    <source>
        <dbReference type="ARBA" id="ARBA00093462"/>
    </source>
</evidence>
<evidence type="ECO:0000256" key="2">
    <source>
        <dbReference type="SAM" id="MobiDB-lite"/>
    </source>
</evidence>
<keyword evidence="5" id="KW-0378">Hydrolase</keyword>
<organism evidence="5 6">
    <name type="scientific">Isobaculum melis</name>
    <dbReference type="NCBI Taxonomy" id="142588"/>
    <lineage>
        <taxon>Bacteria</taxon>
        <taxon>Bacillati</taxon>
        <taxon>Bacillota</taxon>
        <taxon>Bacilli</taxon>
        <taxon>Lactobacillales</taxon>
        <taxon>Carnobacteriaceae</taxon>
        <taxon>Isobaculum</taxon>
    </lineage>
</organism>
<dbReference type="GO" id="GO:0004386">
    <property type="term" value="F:helicase activity"/>
    <property type="evidence" value="ECO:0007669"/>
    <property type="project" value="UniProtKB-KW"/>
</dbReference>
<dbReference type="Pfam" id="PF25888">
    <property type="entry name" value="WHD_DnaB"/>
    <property type="match status" value="1"/>
</dbReference>
<dbReference type="InterPro" id="IPR006343">
    <property type="entry name" value="DnaB/C_C"/>
</dbReference>
<proteinExistence type="inferred from homology"/>
<protein>
    <submittedName>
        <fullName evidence="5">Replicative DNA helicase loader DnaB</fullName>
    </submittedName>
</protein>
<dbReference type="AlphaFoldDB" id="A0A1H9S8A5"/>
<keyword evidence="5" id="KW-0347">Helicase</keyword>
<feature type="region of interest" description="Disordered" evidence="2">
    <location>
        <begin position="411"/>
        <end position="442"/>
    </location>
</feature>
<evidence type="ECO:0000313" key="5">
    <source>
        <dbReference type="EMBL" id="SER81191.1"/>
    </source>
</evidence>
<feature type="domain" description="Replicative helicase loading/DNA remodeling protein DnaB N-terminal winged helix" evidence="4">
    <location>
        <begin position="9"/>
        <end position="262"/>
    </location>
</feature>